<dbReference type="Gene3D" id="1.20.1600.10">
    <property type="entry name" value="Outer membrane efflux proteins (OEP)"/>
    <property type="match status" value="1"/>
</dbReference>
<sequence>MLHRRNNPDLPNMEAAPRRDRHPLMNALLACGLAVLAGCSVAPLPELKPPVPETWRNAPAGVAPPSADLKGWWTALGDPALDALIDRALQNNLDVAQAAERLRAARTLNHHARDPYLPSLHGRTNDVIDPDTTASYFVVGFDAVWELPLFGAWQSSKRAAQGQENSAVAALRGAQVSLVAEVSRRWIELRTAQQQAQLLGGVRDALQEKLRLQQVRAQLKLVAPADIAKTQAELARSEAALTEPQQTIIACVQQLAVLMGQPEPDPAWLTPGPQPQLGAWQLTTAPADMLRARPEIASAEAEVLRAAGDLGMSRADIYPHIGLGASLQWSTNILSNYRAHTGEAISSFGPIIDVPLFDWGQRVAAAHAKDHQLKAAVYAYRQAVLQGVAEAETAMGDLEQSRAREDATQRASVALDGTIAALRKREELNLGSKLDVQDGLIENQRAQLELVSAIAARDLAYVSLYKALGGAPMSNPPLPSDAPVSDVPVAKGTD</sequence>
<gene>
    <name evidence="3" type="ORF">Y882_01010</name>
</gene>
<evidence type="ECO:0000313" key="4">
    <source>
        <dbReference type="Proteomes" id="UP000035481"/>
    </source>
</evidence>
<reference evidence="3 4" key="1">
    <citation type="journal article" date="2015" name="Antonie Van Leeuwenhoek">
        <title>A phylogenomic and molecular marker based taxonomic framework for the order Xanthomonadales: proposal to transfer the families Algiphilaceae and Solimonadaceae to the order Nevskiales ord. nov. and to create a new family within the order Xanthomonadales, the family Rhodanobacteraceae fam. nov., containing the genus Rhodanobacter and its closest relatives.</title>
        <authorList>
            <person name="Naushad S."/>
            <person name="Adeolu M."/>
            <person name="Wong S."/>
            <person name="Sohail M."/>
            <person name="Schellhorn H.E."/>
            <person name="Gupta R.S."/>
        </authorList>
    </citation>
    <scope>NUCLEOTIDE SEQUENCE [LARGE SCALE GENOMIC DNA]</scope>
    <source>
        <strain evidence="3 4">DSM 16301</strain>
    </source>
</reference>
<evidence type="ECO:0000256" key="1">
    <source>
        <dbReference type="ARBA" id="ARBA00007613"/>
    </source>
</evidence>
<evidence type="ECO:0000256" key="2">
    <source>
        <dbReference type="SAM" id="MobiDB-lite"/>
    </source>
</evidence>
<feature type="region of interest" description="Disordered" evidence="2">
    <location>
        <begin position="473"/>
        <end position="494"/>
    </location>
</feature>
<name>A0A0G9H8R3_9GAMM</name>
<organism evidence="3 4">
    <name type="scientific">Dyella japonica DSM 16301</name>
    <dbReference type="NCBI Taxonomy" id="1440762"/>
    <lineage>
        <taxon>Bacteria</taxon>
        <taxon>Pseudomonadati</taxon>
        <taxon>Pseudomonadota</taxon>
        <taxon>Gammaproteobacteria</taxon>
        <taxon>Lysobacterales</taxon>
        <taxon>Rhodanobacteraceae</taxon>
        <taxon>Dyella</taxon>
    </lineage>
</organism>
<dbReference type="AlphaFoldDB" id="A0A0G9H8R3"/>
<accession>A0A0G9H8R3</accession>
<dbReference type="InterPro" id="IPR003423">
    <property type="entry name" value="OMP_efflux"/>
</dbReference>
<dbReference type="OrthoDB" id="9770517at2"/>
<dbReference type="EMBL" id="JPLA01000002">
    <property type="protein sequence ID" value="KLD66008.1"/>
    <property type="molecule type" value="Genomic_DNA"/>
</dbReference>
<comment type="caution">
    <text evidence="3">The sequence shown here is derived from an EMBL/GenBank/DDBJ whole genome shotgun (WGS) entry which is preliminary data.</text>
</comment>
<dbReference type="SUPFAM" id="SSF56954">
    <property type="entry name" value="Outer membrane efflux proteins (OEP)"/>
    <property type="match status" value="1"/>
</dbReference>
<dbReference type="STRING" id="1440762.Y882_01010"/>
<evidence type="ECO:0000313" key="3">
    <source>
        <dbReference type="EMBL" id="KLD66008.1"/>
    </source>
</evidence>
<protein>
    <submittedName>
        <fullName evidence="3">RND transporter</fullName>
    </submittedName>
</protein>
<dbReference type="Pfam" id="PF02321">
    <property type="entry name" value="OEP"/>
    <property type="match status" value="2"/>
</dbReference>
<dbReference type="InterPro" id="IPR010131">
    <property type="entry name" value="MdtP/NodT-like"/>
</dbReference>
<dbReference type="Proteomes" id="UP000035481">
    <property type="component" value="Unassembled WGS sequence"/>
</dbReference>
<dbReference type="GO" id="GO:0015562">
    <property type="term" value="F:efflux transmembrane transporter activity"/>
    <property type="evidence" value="ECO:0007669"/>
    <property type="project" value="InterPro"/>
</dbReference>
<dbReference type="PANTHER" id="PTHR30203">
    <property type="entry name" value="OUTER MEMBRANE CATION EFFLUX PROTEIN"/>
    <property type="match status" value="1"/>
</dbReference>
<proteinExistence type="inferred from homology"/>
<dbReference type="Gene3D" id="2.20.200.10">
    <property type="entry name" value="Outer membrane efflux proteins (OEP)"/>
    <property type="match status" value="1"/>
</dbReference>
<dbReference type="PATRIC" id="fig|1440762.4.peg.954"/>
<comment type="similarity">
    <text evidence="1">Belongs to the outer membrane factor (OMF) (TC 1.B.17) family.</text>
</comment>